<keyword evidence="1" id="KW-0732">Signal</keyword>
<reference evidence="2" key="1">
    <citation type="journal article" date="2014" name="PLoS Negl. Trop. Dis.">
        <title>An updated insight into the Sialotranscriptome of Triatoma infestans: developmental stage and geographic variations.</title>
        <authorList>
            <person name="Schwarz A."/>
            <person name="Medrano-Mercado N."/>
            <person name="Schaub G.A."/>
            <person name="Struchiner C.J."/>
            <person name="Bargues M.D."/>
            <person name="Levy M.Z."/>
            <person name="Ribeiro J.M."/>
        </authorList>
    </citation>
    <scope>NUCLEOTIDE SEQUENCE</scope>
    <source>
        <strain evidence="2">Chile</strain>
        <tissue evidence="2">Salivary glands</tissue>
    </source>
</reference>
<proteinExistence type="evidence at transcript level"/>
<dbReference type="AlphaFoldDB" id="A0A023EXS3"/>
<sequence length="74" mass="8459">MLLDLLWFLKYLYTMAYQNCLNCKKSIPVTELSSGNVFMCDGCNGYEHSICAALSASELKCMTFKFIHLNSYVK</sequence>
<feature type="chain" id="PRO_5001515465" evidence="1">
    <location>
        <begin position="17"/>
        <end position="74"/>
    </location>
</feature>
<protein>
    <submittedName>
        <fullName evidence="2">Putative secreted protein</fullName>
    </submittedName>
</protein>
<dbReference type="EMBL" id="GBBI01004647">
    <property type="protein sequence ID" value="JAC14065.1"/>
    <property type="molecule type" value="mRNA"/>
</dbReference>
<evidence type="ECO:0000256" key="1">
    <source>
        <dbReference type="SAM" id="SignalP"/>
    </source>
</evidence>
<feature type="non-terminal residue" evidence="2">
    <location>
        <position position="74"/>
    </location>
</feature>
<feature type="signal peptide" evidence="1">
    <location>
        <begin position="1"/>
        <end position="16"/>
    </location>
</feature>
<accession>A0A023EXS3</accession>
<evidence type="ECO:0000313" key="2">
    <source>
        <dbReference type="EMBL" id="JAC14065.1"/>
    </source>
</evidence>
<organism evidence="2">
    <name type="scientific">Triatoma infestans</name>
    <name type="common">Assassin bug</name>
    <dbReference type="NCBI Taxonomy" id="30076"/>
    <lineage>
        <taxon>Eukaryota</taxon>
        <taxon>Metazoa</taxon>
        <taxon>Ecdysozoa</taxon>
        <taxon>Arthropoda</taxon>
        <taxon>Hexapoda</taxon>
        <taxon>Insecta</taxon>
        <taxon>Pterygota</taxon>
        <taxon>Neoptera</taxon>
        <taxon>Paraneoptera</taxon>
        <taxon>Hemiptera</taxon>
        <taxon>Heteroptera</taxon>
        <taxon>Panheteroptera</taxon>
        <taxon>Cimicomorpha</taxon>
        <taxon>Reduviidae</taxon>
        <taxon>Triatominae</taxon>
        <taxon>Triatoma</taxon>
    </lineage>
</organism>
<name>A0A023EXS3_TRIIF</name>